<dbReference type="AlphaFoldDB" id="A0A8S1C622"/>
<evidence type="ECO:0000256" key="3">
    <source>
        <dbReference type="ARBA" id="ARBA00022801"/>
    </source>
</evidence>
<feature type="region of interest" description="Disordered" evidence="6">
    <location>
        <begin position="599"/>
        <end position="672"/>
    </location>
</feature>
<feature type="compositionally biased region" description="Basic and acidic residues" evidence="6">
    <location>
        <begin position="34"/>
        <end position="50"/>
    </location>
</feature>
<evidence type="ECO:0000256" key="1">
    <source>
        <dbReference type="ARBA" id="ARBA00009545"/>
    </source>
</evidence>
<evidence type="ECO:0000256" key="2">
    <source>
        <dbReference type="ARBA" id="ARBA00012255"/>
    </source>
</evidence>
<feature type="region of interest" description="Disordered" evidence="6">
    <location>
        <begin position="1"/>
        <end position="102"/>
    </location>
</feature>
<evidence type="ECO:0000313" key="10">
    <source>
        <dbReference type="Proteomes" id="UP000494165"/>
    </source>
</evidence>
<sequence length="681" mass="76682">MESGAEPVRKKVKLMEKDASTNGYHEGTTDEDNEMHIDEPSSPERADHEIPVAGSSDQWEAGNILALSPEGSSVASREEHDEDIMEDAPQTQSTPVIDCPGRSTLEDLKWKTPTTSLPPVEPSPDHFVFYKLPWENKAPEPRSAPFDFHQSSIKLPYCNRSVWQRVEEALRSRINNGRELIEIIRKCSGRNLDCNLLLELLHGRRQASFMEEETERLFADVIPKIQQLALKLPELVKQPIPILNPGQSISLSQLQVASLLANAFFCTFASRKRNVNHMPDINFQGLYYLPRGDQSHVESNMQKLQCLFSYFRKIDLELGEPNGVVTFHRREVQDSPQWNESTKPIKRLHISRTGTIEDDGTYMLQMDFANKYLGGGVLGQGCVQEEIRFAICPELIAGCLFSKVMLEKEAIIICGAQQFCKYDGYGSSFQWESNFNDVTPRDSSGRLCVSVVALDAIPFYGRKSRQYEVGNMDRELNKAFAGFMVDEGAESIPVATGNWGCGVFGGDPKLKSVLQLLAASECGRDLVYFTFRDKSLIEPLYDLHSLFLQKEATVGEVYRNLMEYKPSNENVLSYLKRKILKNVPITKYIKGCARLDESEGKNMKSEAQSEERVSEQTDAQLKHKDEQACTAKDAIKEEPQGTILAGESTSVVANTKKDDSNPAESKEKVQTKIDKFFKKSQ</sequence>
<evidence type="ECO:0000256" key="4">
    <source>
        <dbReference type="PIRSR" id="PIRSR607724-1"/>
    </source>
</evidence>
<feature type="compositionally biased region" description="Basic and acidic residues" evidence="6">
    <location>
        <begin position="655"/>
        <end position="672"/>
    </location>
</feature>
<gene>
    <name evidence="9" type="ORF">CLODIP_2_CD11505</name>
</gene>
<comment type="caution">
    <text evidence="9">The sequence shown here is derived from an EMBL/GenBank/DDBJ whole genome shotgun (WGS) entry which is preliminary data.</text>
</comment>
<dbReference type="Pfam" id="PF05028">
    <property type="entry name" value="PARG_cat_C"/>
    <property type="match status" value="1"/>
</dbReference>
<feature type="binding site" evidence="5">
    <location>
        <position position="370"/>
    </location>
    <ligand>
        <name>substrate</name>
    </ligand>
</feature>
<feature type="active site" evidence="4">
    <location>
        <position position="367"/>
    </location>
</feature>
<dbReference type="GO" id="GO:0005975">
    <property type="term" value="P:carbohydrate metabolic process"/>
    <property type="evidence" value="ECO:0007669"/>
    <property type="project" value="InterPro"/>
</dbReference>
<evidence type="ECO:0000313" key="9">
    <source>
        <dbReference type="EMBL" id="CAB3361185.1"/>
    </source>
</evidence>
<feature type="domain" description="PARG catalytic Macro" evidence="7">
    <location>
        <begin position="336"/>
        <end position="536"/>
    </location>
</feature>
<dbReference type="GO" id="GO:1990966">
    <property type="term" value="P:ATP generation from poly-ADP-D-ribose"/>
    <property type="evidence" value="ECO:0007669"/>
    <property type="project" value="TreeGrafter"/>
</dbReference>
<evidence type="ECO:0000259" key="8">
    <source>
        <dbReference type="Pfam" id="PF20811"/>
    </source>
</evidence>
<name>A0A8S1C622_9INSE</name>
<reference evidence="9 10" key="1">
    <citation type="submission" date="2020-04" db="EMBL/GenBank/DDBJ databases">
        <authorList>
            <person name="Alioto T."/>
            <person name="Alioto T."/>
            <person name="Gomez Garrido J."/>
        </authorList>
    </citation>
    <scope>NUCLEOTIDE SEQUENCE [LARGE SCALE GENOMIC DNA]</scope>
</reference>
<dbReference type="InterPro" id="IPR046372">
    <property type="entry name" value="PARG_cat_C"/>
</dbReference>
<feature type="binding site" evidence="5">
    <location>
        <position position="384"/>
    </location>
    <ligand>
        <name>substrate</name>
    </ligand>
</feature>
<evidence type="ECO:0000256" key="6">
    <source>
        <dbReference type="SAM" id="MobiDB-lite"/>
    </source>
</evidence>
<feature type="compositionally biased region" description="Basic and acidic residues" evidence="6">
    <location>
        <begin position="7"/>
        <end position="19"/>
    </location>
</feature>
<feature type="active site" evidence="4">
    <location>
        <position position="385"/>
    </location>
</feature>
<evidence type="ECO:0000259" key="7">
    <source>
        <dbReference type="Pfam" id="PF05028"/>
    </source>
</evidence>
<dbReference type="InterPro" id="IPR048362">
    <property type="entry name" value="PARG_helical"/>
</dbReference>
<feature type="active site" evidence="4">
    <location>
        <position position="386"/>
    </location>
</feature>
<dbReference type="Proteomes" id="UP000494165">
    <property type="component" value="Unassembled WGS sequence"/>
</dbReference>
<dbReference type="PANTHER" id="PTHR12837">
    <property type="entry name" value="POLY ADP-RIBOSE GLYCOHYDROLASE"/>
    <property type="match status" value="1"/>
</dbReference>
<dbReference type="GO" id="GO:0004649">
    <property type="term" value="F:poly(ADP-ribose) glycohydrolase activity"/>
    <property type="evidence" value="ECO:0007669"/>
    <property type="project" value="UniProtKB-EC"/>
</dbReference>
<feature type="compositionally biased region" description="Basic and acidic residues" evidence="6">
    <location>
        <begin position="599"/>
        <end position="639"/>
    </location>
</feature>
<dbReference type="InterPro" id="IPR007724">
    <property type="entry name" value="Poly_GlycHdrlase"/>
</dbReference>
<dbReference type="OrthoDB" id="1937899at2759"/>
<accession>A0A8S1C622</accession>
<feature type="domain" description="PARG helical" evidence="8">
    <location>
        <begin position="211"/>
        <end position="329"/>
    </location>
</feature>
<dbReference type="PANTHER" id="PTHR12837:SF15">
    <property type="entry name" value="POLY(ADP-RIBOSE) GLYCOHYDROLASE"/>
    <property type="match status" value="1"/>
</dbReference>
<comment type="similarity">
    <text evidence="1">Belongs to the poly(ADP-ribose) glycohydrolase family.</text>
</comment>
<dbReference type="GO" id="GO:0009225">
    <property type="term" value="P:nucleotide-sugar metabolic process"/>
    <property type="evidence" value="ECO:0007669"/>
    <property type="project" value="TreeGrafter"/>
</dbReference>
<dbReference type="EC" id="3.2.1.143" evidence="2"/>
<dbReference type="Pfam" id="PF20811">
    <property type="entry name" value="PARG_cat_N"/>
    <property type="match status" value="1"/>
</dbReference>
<dbReference type="GO" id="GO:0006282">
    <property type="term" value="P:regulation of DNA repair"/>
    <property type="evidence" value="ECO:0007669"/>
    <property type="project" value="InterPro"/>
</dbReference>
<feature type="binding site" evidence="5">
    <location>
        <position position="425"/>
    </location>
    <ligand>
        <name>substrate</name>
    </ligand>
</feature>
<organism evidence="9 10">
    <name type="scientific">Cloeon dipterum</name>
    <dbReference type="NCBI Taxonomy" id="197152"/>
    <lineage>
        <taxon>Eukaryota</taxon>
        <taxon>Metazoa</taxon>
        <taxon>Ecdysozoa</taxon>
        <taxon>Arthropoda</taxon>
        <taxon>Hexapoda</taxon>
        <taxon>Insecta</taxon>
        <taxon>Pterygota</taxon>
        <taxon>Palaeoptera</taxon>
        <taxon>Ephemeroptera</taxon>
        <taxon>Pisciforma</taxon>
        <taxon>Baetidae</taxon>
        <taxon>Cloeon</taxon>
    </lineage>
</organism>
<dbReference type="GO" id="GO:0005737">
    <property type="term" value="C:cytoplasm"/>
    <property type="evidence" value="ECO:0007669"/>
    <property type="project" value="TreeGrafter"/>
</dbReference>
<keyword evidence="3" id="KW-0378">Hydrolase</keyword>
<evidence type="ECO:0000256" key="5">
    <source>
        <dbReference type="PIRSR" id="PIRSR607724-2"/>
    </source>
</evidence>
<keyword evidence="10" id="KW-1185">Reference proteome</keyword>
<protein>
    <recommendedName>
        <fullName evidence="2">poly(ADP-ribose) glycohydrolase</fullName>
        <ecNumber evidence="2">3.2.1.143</ecNumber>
    </recommendedName>
</protein>
<dbReference type="GO" id="GO:0005634">
    <property type="term" value="C:nucleus"/>
    <property type="evidence" value="ECO:0007669"/>
    <property type="project" value="TreeGrafter"/>
</dbReference>
<dbReference type="EMBL" id="CADEPI010000005">
    <property type="protein sequence ID" value="CAB3361185.1"/>
    <property type="molecule type" value="Genomic_DNA"/>
</dbReference>
<proteinExistence type="inferred from homology"/>